<evidence type="ECO:0000313" key="3">
    <source>
        <dbReference type="EMBL" id="CAI9154816.1"/>
    </source>
</evidence>
<protein>
    <recommendedName>
        <fullName evidence="5">Secreted protein</fullName>
    </recommendedName>
</protein>
<name>A0ABN8Y4S7_RANTA</name>
<feature type="chain" id="PRO_5045398597" description="Secreted protein" evidence="2">
    <location>
        <begin position="20"/>
        <end position="119"/>
    </location>
</feature>
<evidence type="ECO:0000256" key="2">
    <source>
        <dbReference type="SAM" id="SignalP"/>
    </source>
</evidence>
<evidence type="ECO:0000256" key="1">
    <source>
        <dbReference type="SAM" id="MobiDB-lite"/>
    </source>
</evidence>
<evidence type="ECO:0000313" key="4">
    <source>
        <dbReference type="Proteomes" id="UP001176941"/>
    </source>
</evidence>
<feature type="signal peptide" evidence="2">
    <location>
        <begin position="1"/>
        <end position="19"/>
    </location>
</feature>
<dbReference type="EMBL" id="OX459947">
    <property type="protein sequence ID" value="CAI9154816.1"/>
    <property type="molecule type" value="Genomic_DNA"/>
</dbReference>
<dbReference type="Proteomes" id="UP001176941">
    <property type="component" value="Chromosome 11"/>
</dbReference>
<feature type="region of interest" description="Disordered" evidence="1">
    <location>
        <begin position="56"/>
        <end position="85"/>
    </location>
</feature>
<reference evidence="3" key="1">
    <citation type="submission" date="2023-04" db="EMBL/GenBank/DDBJ databases">
        <authorList>
            <consortium name="ELIXIR-Norway"/>
        </authorList>
    </citation>
    <scope>NUCLEOTIDE SEQUENCE [LARGE SCALE GENOMIC DNA]</scope>
</reference>
<keyword evidence="4" id="KW-1185">Reference proteome</keyword>
<gene>
    <name evidence="3" type="ORF">MRATA1EN1_LOCUS3778</name>
</gene>
<organism evidence="3 4">
    <name type="scientific">Rangifer tarandus platyrhynchus</name>
    <name type="common">Svalbard reindeer</name>
    <dbReference type="NCBI Taxonomy" id="3082113"/>
    <lineage>
        <taxon>Eukaryota</taxon>
        <taxon>Metazoa</taxon>
        <taxon>Chordata</taxon>
        <taxon>Craniata</taxon>
        <taxon>Vertebrata</taxon>
        <taxon>Euteleostomi</taxon>
        <taxon>Mammalia</taxon>
        <taxon>Eutheria</taxon>
        <taxon>Laurasiatheria</taxon>
        <taxon>Artiodactyla</taxon>
        <taxon>Ruminantia</taxon>
        <taxon>Pecora</taxon>
        <taxon>Cervidae</taxon>
        <taxon>Odocoileinae</taxon>
        <taxon>Rangifer</taxon>
    </lineage>
</organism>
<evidence type="ECO:0008006" key="5">
    <source>
        <dbReference type="Google" id="ProtNLM"/>
    </source>
</evidence>
<accession>A0ABN8Y4S7</accession>
<proteinExistence type="predicted"/>
<sequence>MWSLSFTAGLAATSVLITTDEILCASCAKSLQLCPTLRPVDLARQAPLSVGFSRQEHWRGMPCPPPGDRPDPGIKPKSPTSPALASGLFTTSTTWEVRSTYFGWGLNLHLPRGRQEFYH</sequence>
<keyword evidence="2" id="KW-0732">Signal</keyword>